<dbReference type="Proteomes" id="UP000531561">
    <property type="component" value="Unassembled WGS sequence"/>
</dbReference>
<feature type="compositionally biased region" description="Basic and acidic residues" evidence="1">
    <location>
        <begin position="25"/>
        <end position="35"/>
    </location>
</feature>
<dbReference type="GeneID" id="59265116"/>
<evidence type="ECO:0000256" key="1">
    <source>
        <dbReference type="SAM" id="MobiDB-lite"/>
    </source>
</evidence>
<evidence type="ECO:0000313" key="3">
    <source>
        <dbReference type="Proteomes" id="UP000531561"/>
    </source>
</evidence>
<comment type="caution">
    <text evidence="2">The sequence shown here is derived from an EMBL/GenBank/DDBJ whole genome shotgun (WGS) entry which is preliminary data.</text>
</comment>
<dbReference type="OrthoDB" id="3559415at2759"/>
<feature type="region of interest" description="Disordered" evidence="1">
    <location>
        <begin position="1"/>
        <end position="322"/>
    </location>
</feature>
<evidence type="ECO:0000313" key="2">
    <source>
        <dbReference type="EMBL" id="KAF5869287.1"/>
    </source>
</evidence>
<sequence length="322" mass="35962">MPGIFGKSKDEAAKGPAASSSYRPQQERRHSDHVKSGSSLRPGIFASKTWHTPTTGEPSPNLSKSKKHHGRVRSFFSNSDSSDDEDDDGYEFKCRGVDAEILVTDKGSSSRENASLQPAQHRVSSRSRSMAKSKMPSSRSSSQDSPTPRKTFAPPTIPKSPYPKLSATSHTNPRSIEEVHRPRDRNEDSGAASNQGKSRGGRDGRNSSRNRERDAKVQSPDDDIISSSRDHNDEKRKHSRPKNDYNNGSDYKSSSNEHKLPSGRRENPRYPASKAVGNGDKNRHVRKPHFYQVHDYSKDDHSSLNRQHRGNERGNLVSRLKV</sequence>
<name>A0A8H6AKH8_9HELO</name>
<gene>
    <name evidence="2" type="ORF">Bfra_011095</name>
</gene>
<feature type="compositionally biased region" description="Basic and acidic residues" evidence="1">
    <location>
        <begin position="200"/>
        <end position="216"/>
    </location>
</feature>
<reference evidence="2 3" key="1">
    <citation type="journal article" date="2020" name="Phytopathology">
        <title>A high-quality genome resource of Botrytis fragariae, a new and rapidly spreading fungal pathogen causing strawberry gray mold in the U.S.A.</title>
        <authorList>
            <person name="Wu Y."/>
            <person name="Saski C.A."/>
            <person name="Schnabel G."/>
            <person name="Xiao S."/>
            <person name="Hu M."/>
        </authorList>
    </citation>
    <scope>NUCLEOTIDE SEQUENCE [LARGE SCALE GENOMIC DNA]</scope>
    <source>
        <strain evidence="2 3">BVB16</strain>
    </source>
</reference>
<keyword evidence="3" id="KW-1185">Reference proteome</keyword>
<feature type="compositionally biased region" description="Polar residues" evidence="1">
    <location>
        <begin position="106"/>
        <end position="118"/>
    </location>
</feature>
<dbReference type="RefSeq" id="XP_037188236.1">
    <property type="nucleotide sequence ID" value="XM_037341424.1"/>
</dbReference>
<feature type="compositionally biased region" description="Basic and acidic residues" evidence="1">
    <location>
        <begin position="255"/>
        <end position="268"/>
    </location>
</feature>
<feature type="compositionally biased region" description="Low complexity" evidence="1">
    <location>
        <begin position="132"/>
        <end position="142"/>
    </location>
</feature>
<feature type="compositionally biased region" description="Polar residues" evidence="1">
    <location>
        <begin position="49"/>
        <end position="63"/>
    </location>
</feature>
<dbReference type="EMBL" id="JABFCT010000017">
    <property type="protein sequence ID" value="KAF5869287.1"/>
    <property type="molecule type" value="Genomic_DNA"/>
</dbReference>
<proteinExistence type="predicted"/>
<protein>
    <submittedName>
        <fullName evidence="2">Uncharacterized protein</fullName>
    </submittedName>
</protein>
<organism evidence="2 3">
    <name type="scientific">Botrytis fragariae</name>
    <dbReference type="NCBI Taxonomy" id="1964551"/>
    <lineage>
        <taxon>Eukaryota</taxon>
        <taxon>Fungi</taxon>
        <taxon>Dikarya</taxon>
        <taxon>Ascomycota</taxon>
        <taxon>Pezizomycotina</taxon>
        <taxon>Leotiomycetes</taxon>
        <taxon>Helotiales</taxon>
        <taxon>Sclerotiniaceae</taxon>
        <taxon>Botrytis</taxon>
    </lineage>
</organism>
<dbReference type="AlphaFoldDB" id="A0A8H6AKH8"/>
<feature type="compositionally biased region" description="Polar residues" evidence="1">
    <location>
        <begin position="244"/>
        <end position="254"/>
    </location>
</feature>
<feature type="compositionally biased region" description="Basic and acidic residues" evidence="1">
    <location>
        <begin position="175"/>
        <end position="188"/>
    </location>
</feature>
<accession>A0A8H6AKH8</accession>